<sequence length="429" mass="48415">MGRFPTIIDSLADGFGDNLEFTLNPLDPEEFRRQGHMIIDFLTNYYRNIKKYPIQSQVKPSYLHKRLPTSAPNHPEPIQTILQNLLGEMLSTGFNVVGFNWFVFSAVTELETMLPNCFLFSDNGGGLLQGTTCEAILCTLIASRDRMLNTAMVVVCEAILCTLIASRDQMLNKIGRDNIGTLVAAQMVGIHPNNFRLVSTSRSTAFRLSPDSLWSVILVDLKAGLVPLFLYAIIYRHHIYDRSKEFGIWAHVNAVYVGSACICPEFRGMENANSLSFNAHKWFFTTLDFCCLWVKDPIALIKALSTCYGWKSSSRFYLRNKATETNTTNTVQGHEAKHFEGLVTMDKRFEIVVPTTFAMVRFQLLPLPVTVNADGWMNSSGRVYMTHAMVGGVYMIRFAVGTTLTEEERHMIAAWKVIQEHADVILSTY</sequence>
<dbReference type="Gene3D" id="3.90.1150.10">
    <property type="entry name" value="Aspartate Aminotransferase, domain 1"/>
    <property type="match status" value="1"/>
</dbReference>
<dbReference type="GO" id="GO:0030170">
    <property type="term" value="F:pyridoxal phosphate binding"/>
    <property type="evidence" value="ECO:0007669"/>
    <property type="project" value="InterPro"/>
</dbReference>
<protein>
    <submittedName>
        <fullName evidence="7">Uncharacterized protein</fullName>
    </submittedName>
</protein>
<keyword evidence="8" id="KW-1185">Reference proteome</keyword>
<comment type="similarity">
    <text evidence="2 6">Belongs to the group II decarboxylase family.</text>
</comment>
<dbReference type="InterPro" id="IPR015424">
    <property type="entry name" value="PyrdxlP-dep_Trfase"/>
</dbReference>
<dbReference type="Pfam" id="PF00282">
    <property type="entry name" value="Pyridoxal_deC"/>
    <property type="match status" value="1"/>
</dbReference>
<keyword evidence="5 6" id="KW-0456">Lyase</keyword>
<dbReference type="PANTHER" id="PTHR11999">
    <property type="entry name" value="GROUP II PYRIDOXAL-5-PHOSPHATE DECARBOXYLASE"/>
    <property type="match status" value="1"/>
</dbReference>
<dbReference type="AlphaFoldDB" id="A0A9Q0H8R2"/>
<dbReference type="GO" id="GO:0006520">
    <property type="term" value="P:amino acid metabolic process"/>
    <property type="evidence" value="ECO:0007669"/>
    <property type="project" value="InterPro"/>
</dbReference>
<dbReference type="InterPro" id="IPR015421">
    <property type="entry name" value="PyrdxlP-dep_Trfase_major"/>
</dbReference>
<proteinExistence type="inferred from homology"/>
<evidence type="ECO:0000256" key="2">
    <source>
        <dbReference type="ARBA" id="ARBA00009533"/>
    </source>
</evidence>
<dbReference type="InterPro" id="IPR002129">
    <property type="entry name" value="PyrdxlP-dep_de-COase"/>
</dbReference>
<name>A0A9Q0H8R2_9MAGN</name>
<dbReference type="GO" id="GO:0019752">
    <property type="term" value="P:carboxylic acid metabolic process"/>
    <property type="evidence" value="ECO:0007669"/>
    <property type="project" value="InterPro"/>
</dbReference>
<dbReference type="InterPro" id="IPR015422">
    <property type="entry name" value="PyrdxlP-dep_Trfase_small"/>
</dbReference>
<comment type="cofactor">
    <cofactor evidence="1 6">
        <name>pyridoxal 5'-phosphate</name>
        <dbReference type="ChEBI" id="CHEBI:597326"/>
    </cofactor>
</comment>
<dbReference type="OrthoDB" id="639767at2759"/>
<evidence type="ECO:0000313" key="7">
    <source>
        <dbReference type="EMBL" id="KAJ4960353.1"/>
    </source>
</evidence>
<dbReference type="SUPFAM" id="SSF53383">
    <property type="entry name" value="PLP-dependent transferases"/>
    <property type="match status" value="1"/>
</dbReference>
<gene>
    <name evidence="7" type="ORF">NE237_020263</name>
</gene>
<keyword evidence="3" id="KW-0210">Decarboxylase</keyword>
<accession>A0A9Q0H8R2</accession>
<dbReference type="GO" id="GO:0016831">
    <property type="term" value="F:carboxy-lyase activity"/>
    <property type="evidence" value="ECO:0007669"/>
    <property type="project" value="UniProtKB-KW"/>
</dbReference>
<dbReference type="InterPro" id="IPR010977">
    <property type="entry name" value="Aromatic_deC"/>
</dbReference>
<dbReference type="GO" id="GO:0005737">
    <property type="term" value="C:cytoplasm"/>
    <property type="evidence" value="ECO:0007669"/>
    <property type="project" value="TreeGrafter"/>
</dbReference>
<reference evidence="7" key="1">
    <citation type="journal article" date="2023" name="Plant J.">
        <title>The genome of the king protea, Protea cynaroides.</title>
        <authorList>
            <person name="Chang J."/>
            <person name="Duong T.A."/>
            <person name="Schoeman C."/>
            <person name="Ma X."/>
            <person name="Roodt D."/>
            <person name="Barker N."/>
            <person name="Li Z."/>
            <person name="Van de Peer Y."/>
            <person name="Mizrachi E."/>
        </authorList>
    </citation>
    <scope>NUCLEOTIDE SEQUENCE</scope>
    <source>
        <tissue evidence="7">Young leaves</tissue>
    </source>
</reference>
<organism evidence="7 8">
    <name type="scientific">Protea cynaroides</name>
    <dbReference type="NCBI Taxonomy" id="273540"/>
    <lineage>
        <taxon>Eukaryota</taxon>
        <taxon>Viridiplantae</taxon>
        <taxon>Streptophyta</taxon>
        <taxon>Embryophyta</taxon>
        <taxon>Tracheophyta</taxon>
        <taxon>Spermatophyta</taxon>
        <taxon>Magnoliopsida</taxon>
        <taxon>Proteales</taxon>
        <taxon>Proteaceae</taxon>
        <taxon>Protea</taxon>
    </lineage>
</organism>
<evidence type="ECO:0000313" key="8">
    <source>
        <dbReference type="Proteomes" id="UP001141806"/>
    </source>
</evidence>
<evidence type="ECO:0000256" key="4">
    <source>
        <dbReference type="ARBA" id="ARBA00022898"/>
    </source>
</evidence>
<dbReference type="PRINTS" id="PR00800">
    <property type="entry name" value="YHDCRBOXLASE"/>
</dbReference>
<evidence type="ECO:0000256" key="5">
    <source>
        <dbReference type="ARBA" id="ARBA00023239"/>
    </source>
</evidence>
<dbReference type="Proteomes" id="UP001141806">
    <property type="component" value="Unassembled WGS sequence"/>
</dbReference>
<dbReference type="Gene3D" id="3.40.640.10">
    <property type="entry name" value="Type I PLP-dependent aspartate aminotransferase-like (Major domain)"/>
    <property type="match status" value="1"/>
</dbReference>
<evidence type="ECO:0000256" key="1">
    <source>
        <dbReference type="ARBA" id="ARBA00001933"/>
    </source>
</evidence>
<evidence type="ECO:0000256" key="3">
    <source>
        <dbReference type="ARBA" id="ARBA00022793"/>
    </source>
</evidence>
<evidence type="ECO:0000256" key="6">
    <source>
        <dbReference type="RuleBase" id="RU000382"/>
    </source>
</evidence>
<comment type="caution">
    <text evidence="7">The sequence shown here is derived from an EMBL/GenBank/DDBJ whole genome shotgun (WGS) entry which is preliminary data.</text>
</comment>
<dbReference type="PANTHER" id="PTHR11999:SF96">
    <property type="entry name" value="TYROSINE DECARBOXYLASE"/>
    <property type="match status" value="1"/>
</dbReference>
<keyword evidence="4 6" id="KW-0663">Pyridoxal phosphate</keyword>
<dbReference type="EMBL" id="JAMYWD010000009">
    <property type="protein sequence ID" value="KAJ4960353.1"/>
    <property type="molecule type" value="Genomic_DNA"/>
</dbReference>
<dbReference type="Gene3D" id="1.20.1340.10">
    <property type="entry name" value="dopa decarboxylase, N-terminal domain"/>
    <property type="match status" value="1"/>
</dbReference>